<dbReference type="AlphaFoldDB" id="A0A4D9D6E5"/>
<dbReference type="EMBL" id="SDOX01000011">
    <property type="protein sequence ID" value="TFJ85573.1"/>
    <property type="molecule type" value="Genomic_DNA"/>
</dbReference>
<keyword evidence="3" id="KW-1185">Reference proteome</keyword>
<feature type="compositionally biased region" description="Basic and acidic residues" evidence="1">
    <location>
        <begin position="430"/>
        <end position="441"/>
    </location>
</feature>
<dbReference type="InterPro" id="IPR036770">
    <property type="entry name" value="Ankyrin_rpt-contain_sf"/>
</dbReference>
<dbReference type="Gene3D" id="1.25.40.20">
    <property type="entry name" value="Ankyrin repeat-containing domain"/>
    <property type="match status" value="1"/>
</dbReference>
<dbReference type="OrthoDB" id="19174at2759"/>
<reference evidence="2 3" key="1">
    <citation type="submission" date="2019-01" db="EMBL/GenBank/DDBJ databases">
        <title>Nuclear Genome Assembly of the Microalgal Biofuel strain Nannochloropsis salina CCMP1776.</title>
        <authorList>
            <person name="Hovde B."/>
        </authorList>
    </citation>
    <scope>NUCLEOTIDE SEQUENCE [LARGE SCALE GENOMIC DNA]</scope>
    <source>
        <strain evidence="2 3">CCMP1776</strain>
    </source>
</reference>
<evidence type="ECO:0000256" key="1">
    <source>
        <dbReference type="SAM" id="MobiDB-lite"/>
    </source>
</evidence>
<feature type="region of interest" description="Disordered" evidence="1">
    <location>
        <begin position="560"/>
        <end position="590"/>
    </location>
</feature>
<sequence length="590" mass="64337">MSSAMAVPRARRVQDDEDDDMVLLAKLQREEEDRDQESFLASDRRPDPISTFPKGFAGNDGVKGMTRPHGVAKRRRVESSAKAKNRRRVVDQEEEEDWIGVKDAVVPIRRPKIYNDNDLFRSLQLMDFESVQALLEHDPELVSARDEDFAQPLAVAVEARFERGVKFLLHLNCPLLEVDGRGYSALHLAVEVFADMPFLLRYLLQHGGMDINARAPPSLGPCPLHLASGTRALRLLLACGADPTVPAQNGREGSVGGNVLAWVERTWPQTREKTKARFMLACLSPYHSFVLAKLCFISRMYAVPDAPGVAPAANPCTGARSAHFPPSLSVVAVQPRPPSYSLTHRIGAMIANARLDGQTEEVNPLKDDEHSDEVWCREEVSGQIFSFVQDGRLYLARSGGGSRAPPEVPRGPPARPPFFPAAPLPGASRGSRESTRGDQDRSGAAASPTMCPLSALRAAQAEVFLVGEARGEGKTPSVPENGAGRSRSNRSQFKEGRGCSEGEEWLCLPPLPRVTVIHPHLGKTDSHLDLAAGVLHTLVHEVGSEEVLDTLRSMLWSGGEARAGFGGGRREGGGSRQRQGKECSKGKFKK</sequence>
<dbReference type="Pfam" id="PF12796">
    <property type="entry name" value="Ank_2"/>
    <property type="match status" value="1"/>
</dbReference>
<organism evidence="2 3">
    <name type="scientific">Nannochloropsis salina CCMP1776</name>
    <dbReference type="NCBI Taxonomy" id="1027361"/>
    <lineage>
        <taxon>Eukaryota</taxon>
        <taxon>Sar</taxon>
        <taxon>Stramenopiles</taxon>
        <taxon>Ochrophyta</taxon>
        <taxon>Eustigmatophyceae</taxon>
        <taxon>Eustigmatales</taxon>
        <taxon>Monodopsidaceae</taxon>
        <taxon>Microchloropsis</taxon>
        <taxon>Microchloropsis salina</taxon>
    </lineage>
</organism>
<feature type="region of interest" description="Disordered" evidence="1">
    <location>
        <begin position="468"/>
        <end position="496"/>
    </location>
</feature>
<feature type="region of interest" description="Disordered" evidence="1">
    <location>
        <begin position="1"/>
        <end position="85"/>
    </location>
</feature>
<accession>A0A4D9D6E5</accession>
<feature type="compositionally biased region" description="Basic and acidic residues" evidence="1">
    <location>
        <begin position="568"/>
        <end position="590"/>
    </location>
</feature>
<evidence type="ECO:0000313" key="3">
    <source>
        <dbReference type="Proteomes" id="UP000355283"/>
    </source>
</evidence>
<feature type="compositionally biased region" description="Pro residues" evidence="1">
    <location>
        <begin position="406"/>
        <end position="423"/>
    </location>
</feature>
<dbReference type="Proteomes" id="UP000355283">
    <property type="component" value="Unassembled WGS sequence"/>
</dbReference>
<dbReference type="InterPro" id="IPR002110">
    <property type="entry name" value="Ankyrin_rpt"/>
</dbReference>
<proteinExistence type="predicted"/>
<dbReference type="SUPFAM" id="SSF48403">
    <property type="entry name" value="Ankyrin repeat"/>
    <property type="match status" value="1"/>
</dbReference>
<name>A0A4D9D6E5_9STRA</name>
<protein>
    <submittedName>
        <fullName evidence="2">Uncharacterized protein</fullName>
    </submittedName>
</protein>
<evidence type="ECO:0000313" key="2">
    <source>
        <dbReference type="EMBL" id="TFJ85573.1"/>
    </source>
</evidence>
<gene>
    <name evidence="2" type="ORF">NSK_003082</name>
</gene>
<comment type="caution">
    <text evidence="2">The sequence shown here is derived from an EMBL/GenBank/DDBJ whole genome shotgun (WGS) entry which is preliminary data.</text>
</comment>
<feature type="region of interest" description="Disordered" evidence="1">
    <location>
        <begin position="398"/>
        <end position="448"/>
    </location>
</feature>